<dbReference type="InterPro" id="IPR010982">
    <property type="entry name" value="Lambda_DNA-bd_dom_sf"/>
</dbReference>
<name>A0A8J3XTY6_9ACTN</name>
<keyword evidence="3" id="KW-1185">Reference proteome</keyword>
<evidence type="ECO:0000313" key="2">
    <source>
        <dbReference type="EMBL" id="GII48918.1"/>
    </source>
</evidence>
<evidence type="ECO:0000259" key="1">
    <source>
        <dbReference type="PROSITE" id="PS50943"/>
    </source>
</evidence>
<dbReference type="Pfam" id="PF01381">
    <property type="entry name" value="HTH_3"/>
    <property type="match status" value="1"/>
</dbReference>
<dbReference type="SMART" id="SM00530">
    <property type="entry name" value="HTH_XRE"/>
    <property type="match status" value="1"/>
</dbReference>
<dbReference type="CDD" id="cd00093">
    <property type="entry name" value="HTH_XRE"/>
    <property type="match status" value="1"/>
</dbReference>
<dbReference type="InterPro" id="IPR001387">
    <property type="entry name" value="Cro/C1-type_HTH"/>
</dbReference>
<dbReference type="AlphaFoldDB" id="A0A8J3XTY6"/>
<comment type="caution">
    <text evidence="2">The sequence shown here is derived from an EMBL/GenBank/DDBJ whole genome shotgun (WGS) entry which is preliminary data.</text>
</comment>
<feature type="domain" description="HTH cro/C1-type" evidence="1">
    <location>
        <begin position="31"/>
        <end position="89"/>
    </location>
</feature>
<dbReference type="RefSeq" id="WP_203978369.1">
    <property type="nucleotide sequence ID" value="NZ_BAAAKY010000016.1"/>
</dbReference>
<organism evidence="2 3">
    <name type="scientific">Planotetraspora silvatica</name>
    <dbReference type="NCBI Taxonomy" id="234614"/>
    <lineage>
        <taxon>Bacteria</taxon>
        <taxon>Bacillati</taxon>
        <taxon>Actinomycetota</taxon>
        <taxon>Actinomycetes</taxon>
        <taxon>Streptosporangiales</taxon>
        <taxon>Streptosporangiaceae</taxon>
        <taxon>Planotetraspora</taxon>
    </lineage>
</organism>
<dbReference type="Proteomes" id="UP000644610">
    <property type="component" value="Unassembled WGS sequence"/>
</dbReference>
<proteinExistence type="predicted"/>
<dbReference type="SUPFAM" id="SSF47413">
    <property type="entry name" value="lambda repressor-like DNA-binding domains"/>
    <property type="match status" value="1"/>
</dbReference>
<sequence>MTHSQFRITDEDRNSPEYQEAKRAYELAELVRHRRLELRLSQADLAARAGMTQPQLSRLEAGGVSPTFKLLDRLARALETELIVSFKAIG</sequence>
<dbReference type="PROSITE" id="PS50943">
    <property type="entry name" value="HTH_CROC1"/>
    <property type="match status" value="1"/>
</dbReference>
<protein>
    <recommendedName>
        <fullName evidence="1">HTH cro/C1-type domain-containing protein</fullName>
    </recommendedName>
</protein>
<dbReference type="EMBL" id="BOOQ01000037">
    <property type="protein sequence ID" value="GII48918.1"/>
    <property type="molecule type" value="Genomic_DNA"/>
</dbReference>
<dbReference type="GO" id="GO:0003677">
    <property type="term" value="F:DNA binding"/>
    <property type="evidence" value="ECO:0007669"/>
    <property type="project" value="InterPro"/>
</dbReference>
<dbReference type="Gene3D" id="1.10.260.40">
    <property type="entry name" value="lambda repressor-like DNA-binding domains"/>
    <property type="match status" value="1"/>
</dbReference>
<gene>
    <name evidence="2" type="ORF">Psi02_53420</name>
</gene>
<evidence type="ECO:0000313" key="3">
    <source>
        <dbReference type="Proteomes" id="UP000644610"/>
    </source>
</evidence>
<accession>A0A8J3XTY6</accession>
<reference evidence="2" key="1">
    <citation type="submission" date="2021-01" db="EMBL/GenBank/DDBJ databases">
        <title>Whole genome shotgun sequence of Planotetraspora silvatica NBRC 100141.</title>
        <authorList>
            <person name="Komaki H."/>
            <person name="Tamura T."/>
        </authorList>
    </citation>
    <scope>NUCLEOTIDE SEQUENCE</scope>
    <source>
        <strain evidence="2">NBRC 100141</strain>
    </source>
</reference>